<feature type="domain" description="Protein kinase" evidence="1">
    <location>
        <begin position="582"/>
        <end position="923"/>
    </location>
</feature>
<dbReference type="STRING" id="576137.A0A1L7XUY1"/>
<evidence type="ECO:0000313" key="3">
    <source>
        <dbReference type="Proteomes" id="UP000184330"/>
    </source>
</evidence>
<dbReference type="Gene3D" id="1.10.510.10">
    <property type="entry name" value="Transferase(Phosphotransferase) domain 1"/>
    <property type="match status" value="2"/>
</dbReference>
<sequence length="923" mass="105574">MDELRDSIKAIRFKNQNHEGRRFIPEATLFSVVTELPIQNALRNLGVPTQEIGPLSARILQGARKCFACLLLTGHGKAISGFFRHDSLQQARPDDRLPYTSEAVEQIFKNYATPLAVKEFLEKQWEFAIPIMHQDLLDRELDKQVILPFLKEEEAGQGSMGKVWKVKLHPQCHRLPLEGHWVIRKQIDCGPNYQKAAFQKELANLSLLTHLKHDNIVELYCSYIYRDTHNLIFAVAKGGSLADLLSGKASTEAPEGFELFLALADLASAIDAVHNFTLETDNLSLSGCHHDLAPRNILIHGKTFVLADFGLSTFRTPEDSFTTFKEVCGSYVAPECQSSRGDVSIPKINRASDIWSFGCILTELLTYMTQGSNGVEEFRQARKTQVDTDLEWYRFHEGYGKPNRKVSIWLDKLQASREPCNMRLVDLIREMLSMNPDQRPHATHVLAVLRGISIVSLANRVNIALEDMRTTRPSIVRMLDMMRFQGWLDAFNQLLDDINRGELEKTRFDYFKMVQALQEMRGILEGNEKSDAGIEYKQQSLLRFQRAKLTEALPLHYRSVAKEKWETQILQKDDAEQLEKLLAEITEAGDHDIGVLVAVRKLTILADTGRLPGQEQLSLDRENVAVGDEVGIHNLAILSPTSKRVIVEWRTVNESWADDDTGRELYHRLKSVVRLLHTESAAQIPGCLRCRGMFQDPDRPGFGVVYDLPASEAQAVTLHSLLSEKDRYCPLLEHRFRLAFDICRCIYTFHKVRRLHRNLHSKNVLFFPLGGARDAERAREPRILGFAGSRENELNSISEERDGIKELKDYHHPEYLSCKARYREEFDYYSVGMLLLEIGLWRTLSEVTKSERFKYMSPEEFRKEVIAKRVPRLDVLVGTHYMEATRTCLEGGFVRNPGDARDERDSGYLSFKRLVMDKIPSID</sequence>
<evidence type="ECO:0000259" key="1">
    <source>
        <dbReference type="PROSITE" id="PS50011"/>
    </source>
</evidence>
<protein>
    <recommendedName>
        <fullName evidence="1">Protein kinase domain-containing protein</fullName>
    </recommendedName>
</protein>
<gene>
    <name evidence="2" type="ORF">PAC_18697</name>
</gene>
<dbReference type="Pfam" id="PF00069">
    <property type="entry name" value="Pkinase"/>
    <property type="match status" value="1"/>
</dbReference>
<dbReference type="PANTHER" id="PTHR37542">
    <property type="entry name" value="HELO DOMAIN-CONTAINING PROTEIN-RELATED"/>
    <property type="match status" value="1"/>
</dbReference>
<dbReference type="InterPro" id="IPR000719">
    <property type="entry name" value="Prot_kinase_dom"/>
</dbReference>
<dbReference type="GO" id="GO:0005524">
    <property type="term" value="F:ATP binding"/>
    <property type="evidence" value="ECO:0007669"/>
    <property type="project" value="InterPro"/>
</dbReference>
<name>A0A1L7XUY1_9HELO</name>
<dbReference type="EMBL" id="FJOG01000060">
    <property type="protein sequence ID" value="CZR68797.1"/>
    <property type="molecule type" value="Genomic_DNA"/>
</dbReference>
<dbReference type="PANTHER" id="PTHR37542:SF3">
    <property type="entry name" value="PRION-INHIBITION AND PROPAGATION HELO DOMAIN-CONTAINING PROTEIN"/>
    <property type="match status" value="1"/>
</dbReference>
<dbReference type="OrthoDB" id="4062651at2759"/>
<dbReference type="InterPro" id="IPR011009">
    <property type="entry name" value="Kinase-like_dom_sf"/>
</dbReference>
<proteinExistence type="predicted"/>
<dbReference type="PROSITE" id="PS50011">
    <property type="entry name" value="PROTEIN_KINASE_DOM"/>
    <property type="match status" value="2"/>
</dbReference>
<dbReference type="Proteomes" id="UP000184330">
    <property type="component" value="Unassembled WGS sequence"/>
</dbReference>
<accession>A0A1L7XUY1</accession>
<keyword evidence="3" id="KW-1185">Reference proteome</keyword>
<reference evidence="2 3" key="1">
    <citation type="submission" date="2016-03" db="EMBL/GenBank/DDBJ databases">
        <authorList>
            <person name="Ploux O."/>
        </authorList>
    </citation>
    <scope>NUCLEOTIDE SEQUENCE [LARGE SCALE GENOMIC DNA]</scope>
    <source>
        <strain evidence="2 3">UAMH 11012</strain>
    </source>
</reference>
<dbReference type="AlphaFoldDB" id="A0A1L7XUY1"/>
<organism evidence="2 3">
    <name type="scientific">Phialocephala subalpina</name>
    <dbReference type="NCBI Taxonomy" id="576137"/>
    <lineage>
        <taxon>Eukaryota</taxon>
        <taxon>Fungi</taxon>
        <taxon>Dikarya</taxon>
        <taxon>Ascomycota</taxon>
        <taxon>Pezizomycotina</taxon>
        <taxon>Leotiomycetes</taxon>
        <taxon>Helotiales</taxon>
        <taxon>Mollisiaceae</taxon>
        <taxon>Phialocephala</taxon>
        <taxon>Phialocephala fortinii species complex</taxon>
    </lineage>
</organism>
<feature type="domain" description="Protein kinase" evidence="1">
    <location>
        <begin position="149"/>
        <end position="455"/>
    </location>
</feature>
<dbReference type="SUPFAM" id="SSF56112">
    <property type="entry name" value="Protein kinase-like (PK-like)"/>
    <property type="match status" value="2"/>
</dbReference>
<dbReference type="GO" id="GO:0004672">
    <property type="term" value="F:protein kinase activity"/>
    <property type="evidence" value="ECO:0007669"/>
    <property type="project" value="InterPro"/>
</dbReference>
<dbReference type="CDD" id="cd00180">
    <property type="entry name" value="PKc"/>
    <property type="match status" value="1"/>
</dbReference>
<evidence type="ECO:0000313" key="2">
    <source>
        <dbReference type="EMBL" id="CZR68797.1"/>
    </source>
</evidence>
<dbReference type="Gene3D" id="3.30.200.20">
    <property type="entry name" value="Phosphorylase Kinase, domain 1"/>
    <property type="match status" value="1"/>
</dbReference>